<proteinExistence type="predicted"/>
<protein>
    <submittedName>
        <fullName evidence="1">Uncharacterized protein</fullName>
    </submittedName>
</protein>
<accession>A0ABV6TZT5</accession>
<dbReference type="EMBL" id="JBHMQT010000006">
    <property type="protein sequence ID" value="MFC0861705.1"/>
    <property type="molecule type" value="Genomic_DNA"/>
</dbReference>
<dbReference type="RefSeq" id="WP_394299932.1">
    <property type="nucleotide sequence ID" value="NZ_JBHMQT010000006.1"/>
</dbReference>
<comment type="caution">
    <text evidence="1">The sequence shown here is derived from an EMBL/GenBank/DDBJ whole genome shotgun (WGS) entry which is preliminary data.</text>
</comment>
<sequence length="218" mass="23403">MRRSSPEPLPGPPQIRFKKGIAAETMRELAPLLAEEGIDVDNIEVQDMATLQRAMDRAVERHNMMLFTPVGRARELAAATLRLTTEALADGETTVAASILDQTQPESPDHSTPTVSACIGLALGLLDEWLSGRDPDAPADLAHHARLGSGHWTGERAATDILSLARKERAFSSLNTLMVRQGGELVLYGSALAVSAAVQAWSRRAAVPLSELARPKIA</sequence>
<evidence type="ECO:0000313" key="1">
    <source>
        <dbReference type="EMBL" id="MFC0861705.1"/>
    </source>
</evidence>
<gene>
    <name evidence="1" type="ORF">ACFHYQ_05270</name>
</gene>
<keyword evidence="2" id="KW-1185">Reference proteome</keyword>
<reference evidence="1 2" key="1">
    <citation type="submission" date="2024-09" db="EMBL/GenBank/DDBJ databases">
        <authorList>
            <person name="Sun Q."/>
            <person name="Mori K."/>
        </authorList>
    </citation>
    <scope>NUCLEOTIDE SEQUENCE [LARGE SCALE GENOMIC DNA]</scope>
    <source>
        <strain evidence="1 2">TBRC 1851</strain>
    </source>
</reference>
<dbReference type="Proteomes" id="UP001589870">
    <property type="component" value="Unassembled WGS sequence"/>
</dbReference>
<evidence type="ECO:0000313" key="2">
    <source>
        <dbReference type="Proteomes" id="UP001589870"/>
    </source>
</evidence>
<name>A0ABV6TZT5_9ACTN</name>
<organism evidence="1 2">
    <name type="scientific">Sphaerimonospora cavernae</name>
    <dbReference type="NCBI Taxonomy" id="1740611"/>
    <lineage>
        <taxon>Bacteria</taxon>
        <taxon>Bacillati</taxon>
        <taxon>Actinomycetota</taxon>
        <taxon>Actinomycetes</taxon>
        <taxon>Streptosporangiales</taxon>
        <taxon>Streptosporangiaceae</taxon>
        <taxon>Sphaerimonospora</taxon>
    </lineage>
</organism>